<comment type="subunit">
    <text evidence="4">Homododecamer.</text>
</comment>
<reference evidence="8" key="1">
    <citation type="journal article" date="2019" name="Int. J. Syst. Evol. Microbiol.">
        <title>The Global Catalogue of Microorganisms (GCM) 10K type strain sequencing project: providing services to taxonomists for standard genome sequencing and annotation.</title>
        <authorList>
            <consortium name="The Broad Institute Genomics Platform"/>
            <consortium name="The Broad Institute Genome Sequencing Center for Infectious Disease"/>
            <person name="Wu L."/>
            <person name="Ma J."/>
        </authorList>
    </citation>
    <scope>NUCLEOTIDE SEQUENCE [LARGE SCALE GENOMIC DNA]</scope>
    <source>
        <strain evidence="8">CCM 4481</strain>
    </source>
</reference>
<proteinExistence type="inferred from homology"/>
<evidence type="ECO:0000256" key="4">
    <source>
        <dbReference type="ARBA" id="ARBA00011193"/>
    </source>
</evidence>
<comment type="pathway">
    <text evidence="2">Metabolic intermediate biosynthesis; chorismate biosynthesis; chorismate from D-erythrose 4-phosphate and phosphoenolpyruvate: step 3/7.</text>
</comment>
<dbReference type="EMBL" id="JBHSGA010000025">
    <property type="protein sequence ID" value="MFC4529055.1"/>
    <property type="molecule type" value="Genomic_DNA"/>
</dbReference>
<keyword evidence="6" id="KW-0456">Lyase</keyword>
<dbReference type="InterPro" id="IPR036441">
    <property type="entry name" value="DHquinase_II_sf"/>
</dbReference>
<accession>A0ABV9C7N2</accession>
<evidence type="ECO:0000256" key="5">
    <source>
        <dbReference type="ARBA" id="ARBA00012060"/>
    </source>
</evidence>
<gene>
    <name evidence="7" type="ORF">ACFO5W_20590</name>
</gene>
<evidence type="ECO:0000256" key="2">
    <source>
        <dbReference type="ARBA" id="ARBA00004902"/>
    </source>
</evidence>
<protein>
    <recommendedName>
        <fullName evidence="5">3-dehydroquinate dehydratase</fullName>
        <ecNumber evidence="5">4.2.1.10</ecNumber>
    </recommendedName>
</protein>
<name>A0ABV9C7N2_9GAMM</name>
<dbReference type="SUPFAM" id="SSF52304">
    <property type="entry name" value="Type II 3-dehydroquinate dehydratase"/>
    <property type="match status" value="1"/>
</dbReference>
<evidence type="ECO:0000313" key="8">
    <source>
        <dbReference type="Proteomes" id="UP001595961"/>
    </source>
</evidence>
<evidence type="ECO:0000256" key="3">
    <source>
        <dbReference type="ARBA" id="ARBA00011037"/>
    </source>
</evidence>
<dbReference type="RefSeq" id="WP_266151546.1">
    <property type="nucleotide sequence ID" value="NZ_CP064028.1"/>
</dbReference>
<evidence type="ECO:0000256" key="1">
    <source>
        <dbReference type="ARBA" id="ARBA00001864"/>
    </source>
</evidence>
<dbReference type="EC" id="4.2.1.10" evidence="5"/>
<sequence length="142" mass="15411">MAIMILRGPHLASHTFNSELLRNLQQLAREAGRIVEVCACTGLREFIAGLRMARAQAPEFMLLDPGEIAREALNHPEAGLHDALDGLTAPYIEVHEDSDTAMGPGPYQRGAPLATIIINGDLSTSYRIALGIALRQLRTLPC</sequence>
<comment type="similarity">
    <text evidence="3">Belongs to the type-II 3-dehydroquinase family.</text>
</comment>
<evidence type="ECO:0000313" key="7">
    <source>
        <dbReference type="EMBL" id="MFC4529055.1"/>
    </source>
</evidence>
<keyword evidence="8" id="KW-1185">Reference proteome</keyword>
<comment type="catalytic activity">
    <reaction evidence="1">
        <text>3-dehydroquinate = 3-dehydroshikimate + H2O</text>
        <dbReference type="Rhea" id="RHEA:21096"/>
        <dbReference type="ChEBI" id="CHEBI:15377"/>
        <dbReference type="ChEBI" id="CHEBI:16630"/>
        <dbReference type="ChEBI" id="CHEBI:32364"/>
        <dbReference type="EC" id="4.2.1.10"/>
    </reaction>
</comment>
<dbReference type="Proteomes" id="UP001595961">
    <property type="component" value="Unassembled WGS sequence"/>
</dbReference>
<comment type="caution">
    <text evidence="7">The sequence shown here is derived from an EMBL/GenBank/DDBJ whole genome shotgun (WGS) entry which is preliminary data.</text>
</comment>
<dbReference type="Gene3D" id="3.40.50.9100">
    <property type="entry name" value="Dehydroquinase, class II"/>
    <property type="match status" value="1"/>
</dbReference>
<evidence type="ECO:0000256" key="6">
    <source>
        <dbReference type="ARBA" id="ARBA00023239"/>
    </source>
</evidence>
<organism evidence="7 8">
    <name type="scientific">Dyella halodurans</name>
    <dbReference type="NCBI Taxonomy" id="1920171"/>
    <lineage>
        <taxon>Bacteria</taxon>
        <taxon>Pseudomonadati</taxon>
        <taxon>Pseudomonadota</taxon>
        <taxon>Gammaproteobacteria</taxon>
        <taxon>Lysobacterales</taxon>
        <taxon>Rhodanobacteraceae</taxon>
        <taxon>Dyella</taxon>
    </lineage>
</organism>